<dbReference type="InterPro" id="IPR036388">
    <property type="entry name" value="WH-like_DNA-bd_sf"/>
</dbReference>
<dbReference type="Gene3D" id="1.10.10.10">
    <property type="entry name" value="Winged helix-like DNA-binding domain superfamily/Winged helix DNA-binding domain"/>
    <property type="match status" value="1"/>
</dbReference>
<gene>
    <name evidence="8" type="ORF">GCM10011575_19150</name>
</gene>
<dbReference type="SUPFAM" id="SSF46767">
    <property type="entry name" value="Methylated DNA-protein cysteine methyltransferase, C-terminal domain"/>
    <property type="match status" value="1"/>
</dbReference>
<dbReference type="AlphaFoldDB" id="A0A917S635"/>
<dbReference type="Proteomes" id="UP000613840">
    <property type="component" value="Unassembled WGS sequence"/>
</dbReference>
<evidence type="ECO:0000256" key="5">
    <source>
        <dbReference type="ARBA" id="ARBA00023204"/>
    </source>
</evidence>
<evidence type="ECO:0000256" key="1">
    <source>
        <dbReference type="ARBA" id="ARBA00001286"/>
    </source>
</evidence>
<reference evidence="8" key="2">
    <citation type="submission" date="2020-09" db="EMBL/GenBank/DDBJ databases">
        <authorList>
            <person name="Sun Q."/>
            <person name="Zhou Y."/>
        </authorList>
    </citation>
    <scope>NUCLEOTIDE SEQUENCE</scope>
    <source>
        <strain evidence="8">CGMCC 4.7306</strain>
    </source>
</reference>
<evidence type="ECO:0000256" key="6">
    <source>
        <dbReference type="ARBA" id="ARBA00049348"/>
    </source>
</evidence>
<keyword evidence="4" id="KW-0227">DNA damage</keyword>
<evidence type="ECO:0000256" key="2">
    <source>
        <dbReference type="ARBA" id="ARBA00022603"/>
    </source>
</evidence>
<dbReference type="PANTHER" id="PTHR10815">
    <property type="entry name" value="METHYLATED-DNA--PROTEIN-CYSTEINE METHYLTRANSFERASE"/>
    <property type="match status" value="1"/>
</dbReference>
<keyword evidence="9" id="KW-1185">Reference proteome</keyword>
<dbReference type="NCBIfam" id="TIGR00589">
    <property type="entry name" value="ogt"/>
    <property type="match status" value="1"/>
</dbReference>
<evidence type="ECO:0000259" key="7">
    <source>
        <dbReference type="Pfam" id="PF01035"/>
    </source>
</evidence>
<dbReference type="InterPro" id="IPR001497">
    <property type="entry name" value="MethylDNA_cys_MeTrfase_AS"/>
</dbReference>
<dbReference type="Pfam" id="PF01035">
    <property type="entry name" value="DNA_binding_1"/>
    <property type="match status" value="1"/>
</dbReference>
<comment type="catalytic activity">
    <reaction evidence="6">
        <text>a 6-O-methyl-2'-deoxyguanosine in DNA + L-cysteinyl-[protein] = S-methyl-L-cysteinyl-[protein] + a 2'-deoxyguanosine in DNA</text>
        <dbReference type="Rhea" id="RHEA:24000"/>
        <dbReference type="Rhea" id="RHEA-COMP:10131"/>
        <dbReference type="Rhea" id="RHEA-COMP:10132"/>
        <dbReference type="Rhea" id="RHEA-COMP:11367"/>
        <dbReference type="Rhea" id="RHEA-COMP:11368"/>
        <dbReference type="ChEBI" id="CHEBI:29950"/>
        <dbReference type="ChEBI" id="CHEBI:82612"/>
        <dbReference type="ChEBI" id="CHEBI:85445"/>
        <dbReference type="ChEBI" id="CHEBI:85448"/>
        <dbReference type="EC" id="2.1.1.63"/>
    </reaction>
</comment>
<organism evidence="8 9">
    <name type="scientific">Microlunatus endophyticus</name>
    <dbReference type="NCBI Taxonomy" id="1716077"/>
    <lineage>
        <taxon>Bacteria</taxon>
        <taxon>Bacillati</taxon>
        <taxon>Actinomycetota</taxon>
        <taxon>Actinomycetes</taxon>
        <taxon>Propionibacteriales</taxon>
        <taxon>Propionibacteriaceae</taxon>
        <taxon>Microlunatus</taxon>
    </lineage>
</organism>
<dbReference type="GO" id="GO:0003908">
    <property type="term" value="F:methylated-DNA-[protein]-cysteine S-methyltransferase activity"/>
    <property type="evidence" value="ECO:0007669"/>
    <property type="project" value="UniProtKB-EC"/>
</dbReference>
<keyword evidence="5" id="KW-0234">DNA repair</keyword>
<dbReference type="InterPro" id="IPR014048">
    <property type="entry name" value="MethylDNA_cys_MeTrfase_DNA-bd"/>
</dbReference>
<evidence type="ECO:0000313" key="8">
    <source>
        <dbReference type="EMBL" id="GGL60789.1"/>
    </source>
</evidence>
<proteinExistence type="predicted"/>
<keyword evidence="3" id="KW-0808">Transferase</keyword>
<dbReference type="EMBL" id="BMMZ01000004">
    <property type="protein sequence ID" value="GGL60789.1"/>
    <property type="molecule type" value="Genomic_DNA"/>
</dbReference>
<name>A0A917S635_9ACTN</name>
<comment type="catalytic activity">
    <reaction evidence="1">
        <text>a 4-O-methyl-thymidine in DNA + L-cysteinyl-[protein] = a thymidine in DNA + S-methyl-L-cysteinyl-[protein]</text>
        <dbReference type="Rhea" id="RHEA:53428"/>
        <dbReference type="Rhea" id="RHEA-COMP:10131"/>
        <dbReference type="Rhea" id="RHEA-COMP:10132"/>
        <dbReference type="Rhea" id="RHEA-COMP:13555"/>
        <dbReference type="Rhea" id="RHEA-COMP:13556"/>
        <dbReference type="ChEBI" id="CHEBI:29950"/>
        <dbReference type="ChEBI" id="CHEBI:82612"/>
        <dbReference type="ChEBI" id="CHEBI:137386"/>
        <dbReference type="ChEBI" id="CHEBI:137387"/>
        <dbReference type="EC" id="2.1.1.63"/>
    </reaction>
</comment>
<dbReference type="GO" id="GO:0032259">
    <property type="term" value="P:methylation"/>
    <property type="evidence" value="ECO:0007669"/>
    <property type="project" value="UniProtKB-KW"/>
</dbReference>
<keyword evidence="2 8" id="KW-0489">Methyltransferase</keyword>
<dbReference type="GO" id="GO:0006281">
    <property type="term" value="P:DNA repair"/>
    <property type="evidence" value="ECO:0007669"/>
    <property type="project" value="UniProtKB-KW"/>
</dbReference>
<sequence>MINNTMIDSVINFGSTDSVAGRFDYLWGDEGGVPVVIASGWTTDPDYLAALVHPRLRPTTIGRAGNPIIDDAVQAYSGGELTAIDAITVRQRSGPFVEAAWDALRKTAPGEPATYTRLAADSGRPDAVRAAAYACARNATALFVPCHRIIRRDGGLGGFRYGLAVKRILRAHESSR</sequence>
<evidence type="ECO:0000313" key="9">
    <source>
        <dbReference type="Proteomes" id="UP000613840"/>
    </source>
</evidence>
<evidence type="ECO:0000256" key="4">
    <source>
        <dbReference type="ARBA" id="ARBA00022763"/>
    </source>
</evidence>
<dbReference type="RefSeq" id="WP_229669896.1">
    <property type="nucleotide sequence ID" value="NZ_BMMZ01000004.1"/>
</dbReference>
<evidence type="ECO:0000256" key="3">
    <source>
        <dbReference type="ARBA" id="ARBA00022679"/>
    </source>
</evidence>
<dbReference type="InterPro" id="IPR036217">
    <property type="entry name" value="MethylDNA_cys_MeTrfase_DNAb"/>
</dbReference>
<accession>A0A917S635</accession>
<dbReference type="PANTHER" id="PTHR10815:SF13">
    <property type="entry name" value="METHYLATED-DNA--PROTEIN-CYSTEINE METHYLTRANSFERASE"/>
    <property type="match status" value="1"/>
</dbReference>
<dbReference type="CDD" id="cd06445">
    <property type="entry name" value="ATase"/>
    <property type="match status" value="1"/>
</dbReference>
<protein>
    <submittedName>
        <fullName evidence="8">Methylated-DNA:protein-cysteine methyltransferase</fullName>
    </submittedName>
</protein>
<comment type="caution">
    <text evidence="8">The sequence shown here is derived from an EMBL/GenBank/DDBJ whole genome shotgun (WGS) entry which is preliminary data.</text>
</comment>
<reference evidence="8" key="1">
    <citation type="journal article" date="2014" name="Int. J. Syst. Evol. Microbiol.">
        <title>Complete genome sequence of Corynebacterium casei LMG S-19264T (=DSM 44701T), isolated from a smear-ripened cheese.</title>
        <authorList>
            <consortium name="US DOE Joint Genome Institute (JGI-PGF)"/>
            <person name="Walter F."/>
            <person name="Albersmeier A."/>
            <person name="Kalinowski J."/>
            <person name="Ruckert C."/>
        </authorList>
    </citation>
    <scope>NUCLEOTIDE SEQUENCE</scope>
    <source>
        <strain evidence="8">CGMCC 4.7306</strain>
    </source>
</reference>
<dbReference type="PROSITE" id="PS00374">
    <property type="entry name" value="MGMT"/>
    <property type="match status" value="1"/>
</dbReference>
<feature type="domain" description="Methylated-DNA-[protein]-cysteine S-methyltransferase DNA binding" evidence="7">
    <location>
        <begin position="95"/>
        <end position="174"/>
    </location>
</feature>